<proteinExistence type="predicted"/>
<gene>
    <name evidence="2" type="ORF">NIES806_08960</name>
</gene>
<dbReference type="RefSeq" id="WP_096664518.1">
    <property type="nucleotide sequence ID" value="NZ_AP018316.1"/>
</dbReference>
<dbReference type="KEGG" id="dcm:NIES806_08960"/>
<accession>A0A1Z4UZT7</accession>
<dbReference type="InterPro" id="IPR000639">
    <property type="entry name" value="Epox_hydrolase-like"/>
</dbReference>
<dbReference type="PRINTS" id="PR00111">
    <property type="entry name" value="ABHYDROLASE"/>
</dbReference>
<dbReference type="PRINTS" id="PR00412">
    <property type="entry name" value="EPOXHYDRLASE"/>
</dbReference>
<evidence type="ECO:0000313" key="2">
    <source>
        <dbReference type="EMBL" id="BAZ84704.1"/>
    </source>
</evidence>
<dbReference type="EMBL" id="AP018316">
    <property type="protein sequence ID" value="BAZ84704.1"/>
    <property type="molecule type" value="Genomic_DNA"/>
</dbReference>
<dbReference type="InterPro" id="IPR000073">
    <property type="entry name" value="AB_hydrolase_1"/>
</dbReference>
<dbReference type="AlphaFoldDB" id="A0A1Z4UZT7"/>
<dbReference type="Pfam" id="PF00561">
    <property type="entry name" value="Abhydrolase_1"/>
    <property type="match status" value="1"/>
</dbReference>
<organism evidence="2 3">
    <name type="scientific">Dolichospermum compactum NIES-806</name>
    <dbReference type="NCBI Taxonomy" id="1973481"/>
    <lineage>
        <taxon>Bacteria</taxon>
        <taxon>Bacillati</taxon>
        <taxon>Cyanobacteriota</taxon>
        <taxon>Cyanophyceae</taxon>
        <taxon>Nostocales</taxon>
        <taxon>Aphanizomenonaceae</taxon>
        <taxon>Dolichospermum</taxon>
        <taxon>Dolichospermum compactum</taxon>
    </lineage>
</organism>
<protein>
    <submittedName>
        <fullName evidence="2">Alpha/beta hydrolase fold-containing protein</fullName>
    </submittedName>
</protein>
<dbReference type="OrthoDB" id="9780765at2"/>
<feature type="domain" description="AB hydrolase-1" evidence="1">
    <location>
        <begin position="52"/>
        <end position="283"/>
    </location>
</feature>
<dbReference type="PANTHER" id="PTHR43689">
    <property type="entry name" value="HYDROLASE"/>
    <property type="match status" value="1"/>
</dbReference>
<dbReference type="Gene3D" id="3.40.50.1820">
    <property type="entry name" value="alpha/beta hydrolase"/>
    <property type="match status" value="1"/>
</dbReference>
<reference evidence="2 3" key="1">
    <citation type="submission" date="2017-06" db="EMBL/GenBank/DDBJ databases">
        <title>Genome sequencing of cyanobaciteial culture collection at National Institute for Environmental Studies (NIES).</title>
        <authorList>
            <person name="Hirose Y."/>
            <person name="Shimura Y."/>
            <person name="Fujisawa T."/>
            <person name="Nakamura Y."/>
            <person name="Kawachi M."/>
        </authorList>
    </citation>
    <scope>NUCLEOTIDE SEQUENCE [LARGE SCALE GENOMIC DNA]</scope>
    <source>
        <strain evidence="2 3">NIES-806</strain>
    </source>
</reference>
<evidence type="ECO:0000259" key="1">
    <source>
        <dbReference type="Pfam" id="PF00561"/>
    </source>
</evidence>
<dbReference type="Proteomes" id="UP000218702">
    <property type="component" value="Chromosome"/>
</dbReference>
<keyword evidence="3" id="KW-1185">Reference proteome</keyword>
<sequence length="295" mass="32511">MFPSFLPAAVGQLTEPTSIALAENIQSQAIIAHTANERINTTYVQKGHGGTPILLIHGFDSSVLEYRRLLPLLAEKNAVWAVDLLGFGFTDRLPGIAYSSKAIKNHLHSFWQTLINQPVILVGASMGGAAAIDFTLTYPEAVKQLVLIDSAGLKGNSPLSKYIFPPLDYWATEFLRNPKVRKSICRTAYKNPNLISEDALCCGELHLQMTNWTQALIAFTKSGGYSAFKFPQLARIEQQTLILWGDSDKILGTGDAPKFAKAIPQSKLIWIKDCGHIPHLEQPQIVAQNILEFVN</sequence>
<dbReference type="GO" id="GO:0016787">
    <property type="term" value="F:hydrolase activity"/>
    <property type="evidence" value="ECO:0007669"/>
    <property type="project" value="UniProtKB-KW"/>
</dbReference>
<dbReference type="InterPro" id="IPR029058">
    <property type="entry name" value="AB_hydrolase_fold"/>
</dbReference>
<dbReference type="PANTHER" id="PTHR43689:SF8">
    <property type="entry name" value="ALPHA_BETA-HYDROLASES SUPERFAMILY PROTEIN"/>
    <property type="match status" value="1"/>
</dbReference>
<name>A0A1Z4UZT7_9CYAN</name>
<evidence type="ECO:0000313" key="3">
    <source>
        <dbReference type="Proteomes" id="UP000218702"/>
    </source>
</evidence>
<dbReference type="SUPFAM" id="SSF53474">
    <property type="entry name" value="alpha/beta-Hydrolases"/>
    <property type="match status" value="1"/>
</dbReference>
<keyword evidence="2" id="KW-0378">Hydrolase</keyword>